<keyword evidence="2" id="KW-1185">Reference proteome</keyword>
<proteinExistence type="predicted"/>
<comment type="caution">
    <text evidence="1">The sequence shown here is derived from an EMBL/GenBank/DDBJ whole genome shotgun (WGS) entry which is preliminary data.</text>
</comment>
<dbReference type="GeneID" id="300071594"/>
<evidence type="ECO:0000313" key="1">
    <source>
        <dbReference type="EMBL" id="MEZ2737904.1"/>
    </source>
</evidence>
<evidence type="ECO:0000313" key="2">
    <source>
        <dbReference type="Proteomes" id="UP001567350"/>
    </source>
</evidence>
<gene>
    <name evidence="1" type="ORF">ACBP88_00280</name>
</gene>
<evidence type="ECO:0008006" key="3">
    <source>
        <dbReference type="Google" id="ProtNLM"/>
    </source>
</evidence>
<dbReference type="Proteomes" id="UP001567350">
    <property type="component" value="Unassembled WGS sequence"/>
</dbReference>
<name>A0ABV4I7S1_9BURK</name>
<dbReference type="EMBL" id="JBGJLR010000001">
    <property type="protein sequence ID" value="MEZ2737904.1"/>
    <property type="molecule type" value="Genomic_DNA"/>
</dbReference>
<dbReference type="RefSeq" id="WP_174862973.1">
    <property type="nucleotide sequence ID" value="NZ_JARXOV010000010.1"/>
</dbReference>
<reference evidence="1 2" key="1">
    <citation type="submission" date="2024-08" db="EMBL/GenBank/DDBJ databases">
        <authorList>
            <person name="Feng Z."/>
            <person name="Ronholm J."/>
        </authorList>
    </citation>
    <scope>NUCLEOTIDE SEQUENCE [LARGE SCALE GENOMIC DNA]</scope>
    <source>
        <strain evidence="1 2">4-AB0-8</strain>
    </source>
</reference>
<protein>
    <recommendedName>
        <fullName evidence="3">DUF721 domain-containing protein</fullName>
    </recommendedName>
</protein>
<organism evidence="1 2">
    <name type="scientific">Comamonas jiangduensis</name>
    <dbReference type="NCBI Taxonomy" id="1194168"/>
    <lineage>
        <taxon>Bacteria</taxon>
        <taxon>Pseudomonadati</taxon>
        <taxon>Pseudomonadota</taxon>
        <taxon>Betaproteobacteria</taxon>
        <taxon>Burkholderiales</taxon>
        <taxon>Comamonadaceae</taxon>
        <taxon>Comamonas</taxon>
    </lineage>
</organism>
<sequence>MHSRRHIAVSLEQAAQSSPTLSQLVRQAREANARMKAIEPLLPPGLRNSIQPGPIQGSTWSLILKNNAAASKVRYLLPALEAHLRTKGWDVAQIQLKVLSSSPWQTPQ</sequence>
<accession>A0ABV4I7S1</accession>